<evidence type="ECO:0000313" key="3">
    <source>
        <dbReference type="Proteomes" id="UP000749010"/>
    </source>
</evidence>
<evidence type="ECO:0000313" key="2">
    <source>
        <dbReference type="EMBL" id="NMQ27461.1"/>
    </source>
</evidence>
<dbReference type="Proteomes" id="UP000749010">
    <property type="component" value="Unassembled WGS sequence"/>
</dbReference>
<dbReference type="EMBL" id="SPMY01000018">
    <property type="protein sequence ID" value="NMQ27461.1"/>
    <property type="molecule type" value="Genomic_DNA"/>
</dbReference>
<organism evidence="2 3">
    <name type="scientific">Candidatus Accumulibacter phosphatis</name>
    <dbReference type="NCBI Taxonomy" id="327160"/>
    <lineage>
        <taxon>Bacteria</taxon>
        <taxon>Pseudomonadati</taxon>
        <taxon>Pseudomonadota</taxon>
        <taxon>Betaproteobacteria</taxon>
        <taxon>Candidatus Accumulibacter</taxon>
    </lineage>
</organism>
<keyword evidence="1" id="KW-0812">Transmembrane</keyword>
<name>A0ABX1TT83_9PROT</name>
<gene>
    <name evidence="2" type="ORF">E4Q23_06635</name>
</gene>
<accession>A0ABX1TT83</accession>
<keyword evidence="1" id="KW-1133">Transmembrane helix</keyword>
<reference evidence="2 3" key="1">
    <citation type="submission" date="2019-03" db="EMBL/GenBank/DDBJ databases">
        <title>Metabolic reconstructions from genomes of highly enriched 'Candidatus Accumulibacter' and 'Candidatus Competibacter' bioreactor populations.</title>
        <authorList>
            <person name="Annavajhala M.K."/>
            <person name="Welles L."/>
            <person name="Abbas B."/>
            <person name="Sorokin D."/>
            <person name="Park H."/>
            <person name="Van Loosdrecht M."/>
            <person name="Chandran K."/>
        </authorList>
    </citation>
    <scope>NUCLEOTIDE SEQUENCE [LARGE SCALE GENOMIC DNA]</scope>
    <source>
        <strain evidence="2 3">SBR_S</strain>
    </source>
</reference>
<sequence>MYLRPALHRRQALAGHLRSSQRGVVLLVALIILVALTLSGVALIRSVDTANLIAGNQSFHQSAVHAAERSTEVAISWLESNNALGDRDLFDNNAAAGYLASRPPDGSGDPSADESWDAFWFRVLRAQSVVAPPSAPTCPTDDNADAACNNVRYVIQRLCATTGAPHVANCAKQPASISSGGSFGAGGVSPLTNNQVYYRITTRIAGPRNTLAFIQTIVAL</sequence>
<protein>
    <recommendedName>
        <fullName evidence="4">Type IV fimbrial biogenesis protein PilX</fullName>
    </recommendedName>
</protein>
<evidence type="ECO:0000256" key="1">
    <source>
        <dbReference type="SAM" id="Phobius"/>
    </source>
</evidence>
<comment type="caution">
    <text evidence="2">The sequence shown here is derived from an EMBL/GenBank/DDBJ whole genome shotgun (WGS) entry which is preliminary data.</text>
</comment>
<evidence type="ECO:0008006" key="4">
    <source>
        <dbReference type="Google" id="ProtNLM"/>
    </source>
</evidence>
<dbReference type="RefSeq" id="WP_169065916.1">
    <property type="nucleotide sequence ID" value="NZ_SPMY01000018.1"/>
</dbReference>
<feature type="transmembrane region" description="Helical" evidence="1">
    <location>
        <begin position="24"/>
        <end position="44"/>
    </location>
</feature>
<keyword evidence="1" id="KW-0472">Membrane</keyword>
<keyword evidence="3" id="KW-1185">Reference proteome</keyword>
<proteinExistence type="predicted"/>